<dbReference type="SUPFAM" id="SSF52151">
    <property type="entry name" value="FabD/lysophospholipase-like"/>
    <property type="match status" value="1"/>
</dbReference>
<comment type="caution">
    <text evidence="2">Lacks conserved residue(s) required for the propagation of feature annotation.</text>
</comment>
<evidence type="ECO:0000313" key="4">
    <source>
        <dbReference type="EMBL" id="CAD8542329.1"/>
    </source>
</evidence>
<sequence length="140" mass="14821">MCGLRRVALSFSGSGHLLVYHLGVAHRLLRPDSMWASRISHFIGVSGGALAAAVCAFQPESELIARFAEESGVRGLSWAKILGSLEVSAPALRGEDGSAHGAFTLSDEDVRAVSGRRILFLGATQAMRARPATMPPHVVD</sequence>
<dbReference type="InterPro" id="IPR016035">
    <property type="entry name" value="Acyl_Trfase/lysoPLipase"/>
</dbReference>
<dbReference type="GO" id="GO:0006629">
    <property type="term" value="P:lipid metabolic process"/>
    <property type="evidence" value="ECO:0007669"/>
    <property type="project" value="UniProtKB-KW"/>
</dbReference>
<dbReference type="AlphaFoldDB" id="A0A7S0J6A3"/>
<feature type="short sequence motif" description="GXSXG" evidence="2">
    <location>
        <begin position="44"/>
        <end position="48"/>
    </location>
</feature>
<reference evidence="4" key="1">
    <citation type="submission" date="2021-01" db="EMBL/GenBank/DDBJ databases">
        <authorList>
            <person name="Corre E."/>
            <person name="Pelletier E."/>
            <person name="Niang G."/>
            <person name="Scheremetjew M."/>
            <person name="Finn R."/>
            <person name="Kale V."/>
            <person name="Holt S."/>
            <person name="Cochrane G."/>
            <person name="Meng A."/>
            <person name="Brown T."/>
            <person name="Cohen L."/>
        </authorList>
    </citation>
    <scope>NUCLEOTIDE SEQUENCE</scope>
    <source>
        <strain evidence="4">RCC1130</strain>
    </source>
</reference>
<dbReference type="Gene3D" id="3.40.1090.10">
    <property type="entry name" value="Cytosolic phospholipase A2 catalytic domain"/>
    <property type="match status" value="1"/>
</dbReference>
<dbReference type="EMBL" id="HBER01034822">
    <property type="protein sequence ID" value="CAD8542329.1"/>
    <property type="molecule type" value="Transcribed_RNA"/>
</dbReference>
<dbReference type="InterPro" id="IPR002641">
    <property type="entry name" value="PNPLA_dom"/>
</dbReference>
<proteinExistence type="predicted"/>
<protein>
    <recommendedName>
        <fullName evidence="3">PNPLA domain-containing protein</fullName>
    </recommendedName>
</protein>
<name>A0A7S0J6A3_9EUKA</name>
<keyword evidence="1" id="KW-0443">Lipid metabolism</keyword>
<evidence type="ECO:0000256" key="1">
    <source>
        <dbReference type="ARBA" id="ARBA00023098"/>
    </source>
</evidence>
<evidence type="ECO:0000256" key="2">
    <source>
        <dbReference type="PROSITE-ProRule" id="PRU01161"/>
    </source>
</evidence>
<dbReference type="PROSITE" id="PS51635">
    <property type="entry name" value="PNPLA"/>
    <property type="match status" value="1"/>
</dbReference>
<accession>A0A7S0J6A3</accession>
<feature type="domain" description="PNPLA" evidence="3">
    <location>
        <begin position="9"/>
        <end position="140"/>
    </location>
</feature>
<organism evidence="4">
    <name type="scientific">Calcidiscus leptoporus</name>
    <dbReference type="NCBI Taxonomy" id="127549"/>
    <lineage>
        <taxon>Eukaryota</taxon>
        <taxon>Haptista</taxon>
        <taxon>Haptophyta</taxon>
        <taxon>Prymnesiophyceae</taxon>
        <taxon>Coccolithales</taxon>
        <taxon>Calcidiscaceae</taxon>
        <taxon>Calcidiscus</taxon>
    </lineage>
</organism>
<evidence type="ECO:0000259" key="3">
    <source>
        <dbReference type="PROSITE" id="PS51635"/>
    </source>
</evidence>
<gene>
    <name evidence="4" type="ORF">CLEP1334_LOCUS17615</name>
</gene>